<dbReference type="PANTHER" id="PTHR12992:SF11">
    <property type="entry name" value="MITOCHONDRIAL COENZYME A DIPHOSPHATASE NUDT8"/>
    <property type="match status" value="1"/>
</dbReference>
<feature type="domain" description="Nudix hydrolase" evidence="8">
    <location>
        <begin position="39"/>
        <end position="190"/>
    </location>
</feature>
<dbReference type="PANTHER" id="PTHR12992">
    <property type="entry name" value="NUDIX HYDROLASE"/>
    <property type="match status" value="1"/>
</dbReference>
<protein>
    <submittedName>
        <fullName evidence="9">ADP-ribose pyrophosphatase YjhB, NUDIX family</fullName>
    </submittedName>
</protein>
<dbReference type="GO" id="GO:0046872">
    <property type="term" value="F:metal ion binding"/>
    <property type="evidence" value="ECO:0007669"/>
    <property type="project" value="UniProtKB-KW"/>
</dbReference>
<name>A0A1H7HNC2_9NOCA</name>
<accession>A0A1H7HNC2</accession>
<evidence type="ECO:0000256" key="6">
    <source>
        <dbReference type="ARBA" id="ARBA00023211"/>
    </source>
</evidence>
<reference evidence="10" key="1">
    <citation type="submission" date="2016-10" db="EMBL/GenBank/DDBJ databases">
        <authorList>
            <person name="Varghese N."/>
            <person name="Submissions S."/>
        </authorList>
    </citation>
    <scope>NUCLEOTIDE SEQUENCE [LARGE SCALE GENOMIC DNA]</scope>
    <source>
        <strain evidence="10">DSM 44675</strain>
    </source>
</reference>
<comment type="cofactor">
    <cofactor evidence="2">
        <name>Mg(2+)</name>
        <dbReference type="ChEBI" id="CHEBI:18420"/>
    </cofactor>
</comment>
<dbReference type="CDD" id="cd03426">
    <property type="entry name" value="NUDIX_CoAse_Nudt7"/>
    <property type="match status" value="1"/>
</dbReference>
<keyword evidence="10" id="KW-1185">Reference proteome</keyword>
<evidence type="ECO:0000256" key="4">
    <source>
        <dbReference type="ARBA" id="ARBA00022801"/>
    </source>
</evidence>
<dbReference type="InterPro" id="IPR015797">
    <property type="entry name" value="NUDIX_hydrolase-like_dom_sf"/>
</dbReference>
<dbReference type="EMBL" id="FOAW01000002">
    <property type="protein sequence ID" value="SEK51678.1"/>
    <property type="molecule type" value="Genomic_DNA"/>
</dbReference>
<dbReference type="Gene3D" id="3.90.79.10">
    <property type="entry name" value="Nucleoside Triphosphate Pyrophosphohydrolase"/>
    <property type="match status" value="1"/>
</dbReference>
<evidence type="ECO:0000259" key="8">
    <source>
        <dbReference type="PROSITE" id="PS51462"/>
    </source>
</evidence>
<proteinExistence type="predicted"/>
<evidence type="ECO:0000256" key="1">
    <source>
        <dbReference type="ARBA" id="ARBA00001936"/>
    </source>
</evidence>
<feature type="transmembrane region" description="Helical" evidence="7">
    <location>
        <begin position="188"/>
        <end position="209"/>
    </location>
</feature>
<keyword evidence="6" id="KW-0464">Manganese</keyword>
<keyword evidence="7" id="KW-1133">Transmembrane helix</keyword>
<dbReference type="Pfam" id="PF00293">
    <property type="entry name" value="NUDIX"/>
    <property type="match status" value="1"/>
</dbReference>
<comment type="cofactor">
    <cofactor evidence="1">
        <name>Mn(2+)</name>
        <dbReference type="ChEBI" id="CHEBI:29035"/>
    </cofactor>
</comment>
<evidence type="ECO:0000256" key="3">
    <source>
        <dbReference type="ARBA" id="ARBA00022723"/>
    </source>
</evidence>
<dbReference type="InterPro" id="IPR045121">
    <property type="entry name" value="CoAse"/>
</dbReference>
<dbReference type="Proteomes" id="UP000198677">
    <property type="component" value="Unassembled WGS sequence"/>
</dbReference>
<dbReference type="SUPFAM" id="SSF55811">
    <property type="entry name" value="Nudix"/>
    <property type="match status" value="1"/>
</dbReference>
<keyword evidence="4" id="KW-0378">Hydrolase</keyword>
<sequence length="241" mass="25784">MSETNHLPPEWLRRVSTLPPSESNSVNPVLLRRAPSGVAAREAAVLVLFGGSPEADPIAVGGLPEDADLLLLQRASTLRQHGGQIAFPGGASDPGDDGPVGTALREAEEETGLDPAGVRTLAVLPGIFVPPSGFDVTPVIGYWDRPSPVRAVDLAETERVARVPMRTLLDPDNRFQVRHRLGYQGPAFLVDGMLVWGFTAGVLAGLIAISGWEIEWDRSDIRDLEVALAEVDAGIVEVHER</sequence>
<gene>
    <name evidence="9" type="ORF">SAMN05444583_102177</name>
</gene>
<keyword evidence="7" id="KW-0472">Membrane</keyword>
<evidence type="ECO:0000256" key="7">
    <source>
        <dbReference type="SAM" id="Phobius"/>
    </source>
</evidence>
<evidence type="ECO:0000256" key="5">
    <source>
        <dbReference type="ARBA" id="ARBA00022842"/>
    </source>
</evidence>
<organism evidence="9 10">
    <name type="scientific">Rhodococcus maanshanensis</name>
    <dbReference type="NCBI Taxonomy" id="183556"/>
    <lineage>
        <taxon>Bacteria</taxon>
        <taxon>Bacillati</taxon>
        <taxon>Actinomycetota</taxon>
        <taxon>Actinomycetes</taxon>
        <taxon>Mycobacteriales</taxon>
        <taxon>Nocardiaceae</taxon>
        <taxon>Rhodococcus</taxon>
    </lineage>
</organism>
<evidence type="ECO:0000313" key="10">
    <source>
        <dbReference type="Proteomes" id="UP000198677"/>
    </source>
</evidence>
<dbReference type="GO" id="GO:0010945">
    <property type="term" value="F:coenzyme A diphosphatase activity"/>
    <property type="evidence" value="ECO:0007669"/>
    <property type="project" value="InterPro"/>
</dbReference>
<dbReference type="PROSITE" id="PS51462">
    <property type="entry name" value="NUDIX"/>
    <property type="match status" value="1"/>
</dbReference>
<dbReference type="InterPro" id="IPR000086">
    <property type="entry name" value="NUDIX_hydrolase_dom"/>
</dbReference>
<keyword evidence="3" id="KW-0479">Metal-binding</keyword>
<keyword evidence="7" id="KW-0812">Transmembrane</keyword>
<evidence type="ECO:0000256" key="2">
    <source>
        <dbReference type="ARBA" id="ARBA00001946"/>
    </source>
</evidence>
<keyword evidence="5" id="KW-0460">Magnesium</keyword>
<dbReference type="AlphaFoldDB" id="A0A1H7HNC2"/>
<evidence type="ECO:0000313" key="9">
    <source>
        <dbReference type="EMBL" id="SEK51678.1"/>
    </source>
</evidence>